<feature type="region of interest" description="Disordered" evidence="1">
    <location>
        <begin position="58"/>
        <end position="81"/>
    </location>
</feature>
<sequence>MVSDLSACSFCVEAGECLASATVSEYTQWVQAPEAQMGFSVGGVSEEDVHMGAFTGRVNAPLTAPPPPVEPVTEEWSDGDSGSDIFQPPPHPFMPQEFSQTFIDKLAGTRLSVSLDSPEPLHLSYMHDATPDTVSVDADSDTSEDVDDDLAHRSVVHGCRAMPPRGPSAIVRNVALPLLAVMCLFVLAGTAEPTAGSAACNDSGVGRWCEGC</sequence>
<keyword evidence="3" id="KW-1185">Reference proteome</keyword>
<dbReference type="AlphaFoldDB" id="A0AAE0LGQ8"/>
<evidence type="ECO:0000313" key="3">
    <source>
        <dbReference type="Proteomes" id="UP001190700"/>
    </source>
</evidence>
<evidence type="ECO:0000256" key="1">
    <source>
        <dbReference type="SAM" id="MobiDB-lite"/>
    </source>
</evidence>
<evidence type="ECO:0000313" key="2">
    <source>
        <dbReference type="EMBL" id="KAK3284761.1"/>
    </source>
</evidence>
<proteinExistence type="predicted"/>
<accession>A0AAE0LGQ8</accession>
<name>A0AAE0LGQ8_9CHLO</name>
<dbReference type="Proteomes" id="UP001190700">
    <property type="component" value="Unassembled WGS sequence"/>
</dbReference>
<organism evidence="2 3">
    <name type="scientific">Cymbomonas tetramitiformis</name>
    <dbReference type="NCBI Taxonomy" id="36881"/>
    <lineage>
        <taxon>Eukaryota</taxon>
        <taxon>Viridiplantae</taxon>
        <taxon>Chlorophyta</taxon>
        <taxon>Pyramimonadophyceae</taxon>
        <taxon>Pyramimonadales</taxon>
        <taxon>Pyramimonadaceae</taxon>
        <taxon>Cymbomonas</taxon>
    </lineage>
</organism>
<comment type="caution">
    <text evidence="2">The sequence shown here is derived from an EMBL/GenBank/DDBJ whole genome shotgun (WGS) entry which is preliminary data.</text>
</comment>
<reference evidence="2 3" key="1">
    <citation type="journal article" date="2015" name="Genome Biol. Evol.">
        <title>Comparative Genomics of a Bacterivorous Green Alga Reveals Evolutionary Causalities and Consequences of Phago-Mixotrophic Mode of Nutrition.</title>
        <authorList>
            <person name="Burns J.A."/>
            <person name="Paasch A."/>
            <person name="Narechania A."/>
            <person name="Kim E."/>
        </authorList>
    </citation>
    <scope>NUCLEOTIDE SEQUENCE [LARGE SCALE GENOMIC DNA]</scope>
    <source>
        <strain evidence="2 3">PLY_AMNH</strain>
    </source>
</reference>
<dbReference type="EMBL" id="LGRX02002157">
    <property type="protein sequence ID" value="KAK3284761.1"/>
    <property type="molecule type" value="Genomic_DNA"/>
</dbReference>
<protein>
    <submittedName>
        <fullName evidence="2">Uncharacterized protein</fullName>
    </submittedName>
</protein>
<gene>
    <name evidence="2" type="ORF">CYMTET_7607</name>
</gene>